<evidence type="ECO:0000256" key="2">
    <source>
        <dbReference type="ARBA" id="ARBA00022723"/>
    </source>
</evidence>
<evidence type="ECO:0000256" key="3">
    <source>
        <dbReference type="ARBA" id="ARBA00023002"/>
    </source>
</evidence>
<dbReference type="Proteomes" id="UP000541185">
    <property type="component" value="Unassembled WGS sequence"/>
</dbReference>
<dbReference type="PANTHER" id="PTHR43498">
    <property type="entry name" value="FERREDOXIN:COB-COM HETERODISULFIDE REDUCTASE SUBUNIT A"/>
    <property type="match status" value="1"/>
</dbReference>
<evidence type="ECO:0000256" key="4">
    <source>
        <dbReference type="ARBA" id="ARBA00023004"/>
    </source>
</evidence>
<keyword evidence="5" id="KW-0411">Iron-sulfur</keyword>
<gene>
    <name evidence="6" type="ORF">HHL11_01075</name>
</gene>
<dbReference type="PANTHER" id="PTHR43498:SF1">
    <property type="entry name" value="COB--COM HETERODISULFIDE REDUCTASE IRON-SULFUR SUBUNIT A"/>
    <property type="match status" value="1"/>
</dbReference>
<dbReference type="RefSeq" id="WP_169416537.1">
    <property type="nucleotide sequence ID" value="NZ_JABBFX010000001.1"/>
</dbReference>
<dbReference type="Gene3D" id="3.50.50.60">
    <property type="entry name" value="FAD/NAD(P)-binding domain"/>
    <property type="match status" value="1"/>
</dbReference>
<keyword evidence="7" id="KW-1185">Reference proteome</keyword>
<dbReference type="InterPro" id="IPR039650">
    <property type="entry name" value="HdrA-like"/>
</dbReference>
<evidence type="ECO:0000256" key="1">
    <source>
        <dbReference type="ARBA" id="ARBA00022485"/>
    </source>
</evidence>
<dbReference type="GO" id="GO:0051539">
    <property type="term" value="F:4 iron, 4 sulfur cluster binding"/>
    <property type="evidence" value="ECO:0007669"/>
    <property type="project" value="UniProtKB-KW"/>
</dbReference>
<dbReference type="PRINTS" id="PR00411">
    <property type="entry name" value="PNDRDTASEI"/>
</dbReference>
<dbReference type="EMBL" id="JABBFX010000001">
    <property type="protein sequence ID" value="NML42321.1"/>
    <property type="molecule type" value="Genomic_DNA"/>
</dbReference>
<comment type="caution">
    <text evidence="6">The sequence shown here is derived from an EMBL/GenBank/DDBJ whole genome shotgun (WGS) entry which is preliminary data.</text>
</comment>
<name>A0A848GY35_9BURK</name>
<protein>
    <submittedName>
        <fullName evidence="6">FAD-dependent oxidoreductase</fullName>
    </submittedName>
</protein>
<sequence>MSQIGDWLREDVRDVRVVAKSDVVVVGGGPAGLSAAIGAARNGARVTLLERYNHLGGLAAGGMVLVLDDMWDSHLREISVRGNCLEMIERMASLGLAQFPREDEWGSDPASQRRWGRWGTFDFHSHEKPHPICFAAAFDPDAWKRVSLDLVQQHGIDLRLHSWFSRTLVEDGKVKGVICDTKAGRQAILGDVVIDATGDLDVAASASAPHVGGSYIMTTVFRLGGVDAEEAERFEREEPEAFDAMDREVKRVLGGSWAKWWLRTPLPGVVWCNAPHIAGLDGTRVEDLTKVEIEGRKAIHRTVDFLRTRLPGFESCFVVDVAPQTGVRQTRLLEGEYVMSKDDVVNRVRFADSVARGRDYYYPYRSLLPRGIDNLIVAGRHYSATSAAQKMSREIPPCMAMGEAAGVAAALAVDAGVSVRNVDVQKVQRTLRAQGADPGDREGCNPDVPAIARAARQRVEALA</sequence>
<evidence type="ECO:0000256" key="5">
    <source>
        <dbReference type="ARBA" id="ARBA00023014"/>
    </source>
</evidence>
<dbReference type="InterPro" id="IPR036188">
    <property type="entry name" value="FAD/NAD-bd_sf"/>
</dbReference>
<keyword evidence="4" id="KW-0408">Iron</keyword>
<dbReference type="SUPFAM" id="SSF51905">
    <property type="entry name" value="FAD/NAD(P)-binding domain"/>
    <property type="match status" value="1"/>
</dbReference>
<reference evidence="6 7" key="1">
    <citation type="submission" date="2020-04" db="EMBL/GenBank/DDBJ databases">
        <title>Ramlibacter sp. G-1-2-2 isolated from soil.</title>
        <authorList>
            <person name="Dahal R.H."/>
        </authorList>
    </citation>
    <scope>NUCLEOTIDE SEQUENCE [LARGE SCALE GENOMIC DNA]</scope>
    <source>
        <strain evidence="6 7">G-1-2-2</strain>
    </source>
</reference>
<keyword evidence="2" id="KW-0479">Metal-binding</keyword>
<evidence type="ECO:0000313" key="6">
    <source>
        <dbReference type="EMBL" id="NML42321.1"/>
    </source>
</evidence>
<dbReference type="GO" id="GO:0016491">
    <property type="term" value="F:oxidoreductase activity"/>
    <property type="evidence" value="ECO:0007669"/>
    <property type="project" value="UniProtKB-KW"/>
</dbReference>
<accession>A0A848GY35</accession>
<dbReference type="Pfam" id="PF12831">
    <property type="entry name" value="FAD_oxidored"/>
    <property type="match status" value="2"/>
</dbReference>
<organism evidence="6 7">
    <name type="scientific">Ramlibacter agri</name>
    <dbReference type="NCBI Taxonomy" id="2728837"/>
    <lineage>
        <taxon>Bacteria</taxon>
        <taxon>Pseudomonadati</taxon>
        <taxon>Pseudomonadota</taxon>
        <taxon>Betaproteobacteria</taxon>
        <taxon>Burkholderiales</taxon>
        <taxon>Comamonadaceae</taxon>
        <taxon>Ramlibacter</taxon>
    </lineage>
</organism>
<dbReference type="GO" id="GO:0046872">
    <property type="term" value="F:metal ion binding"/>
    <property type="evidence" value="ECO:0007669"/>
    <property type="project" value="UniProtKB-KW"/>
</dbReference>
<proteinExistence type="predicted"/>
<keyword evidence="3" id="KW-0560">Oxidoreductase</keyword>
<dbReference type="AlphaFoldDB" id="A0A848GY35"/>
<keyword evidence="1" id="KW-0004">4Fe-4S</keyword>
<evidence type="ECO:0000313" key="7">
    <source>
        <dbReference type="Proteomes" id="UP000541185"/>
    </source>
</evidence>